<feature type="transmembrane region" description="Helical" evidence="8">
    <location>
        <begin position="23"/>
        <end position="45"/>
    </location>
</feature>
<evidence type="ECO:0000256" key="4">
    <source>
        <dbReference type="ARBA" id="ARBA00022692"/>
    </source>
</evidence>
<reference evidence="13 14" key="1">
    <citation type="submission" date="2018-09" db="EMBL/GenBank/DDBJ databases">
        <title>Streptomyces sp. nov. DS1-2, an endophytic actinomycete isolated from roots of Dendrobium scabrilingue.</title>
        <authorList>
            <person name="Kuncharoen N."/>
            <person name="Kudo T."/>
            <person name="Ohkuma M."/>
            <person name="Yuki M."/>
            <person name="Tanasupawat S."/>
        </authorList>
    </citation>
    <scope>NUCLEOTIDE SEQUENCE [LARGE SCALE GENOMIC DNA]</scope>
    <source>
        <strain evidence="11 14">AZ1-7</strain>
        <strain evidence="12 13">DS1-2</strain>
    </source>
</reference>
<keyword evidence="3" id="KW-1003">Cell membrane</keyword>
<dbReference type="CDD" id="cd06261">
    <property type="entry name" value="TM_PBP2"/>
    <property type="match status" value="1"/>
</dbReference>
<dbReference type="EMBL" id="RBDY01000001">
    <property type="protein sequence ID" value="RKN27744.1"/>
    <property type="molecule type" value="Genomic_DNA"/>
</dbReference>
<evidence type="ECO:0000313" key="14">
    <source>
        <dbReference type="Proteomes" id="UP000275024"/>
    </source>
</evidence>
<feature type="transmembrane region" description="Helical" evidence="8">
    <location>
        <begin position="245"/>
        <end position="267"/>
    </location>
</feature>
<dbReference type="RefSeq" id="WP_120695103.1">
    <property type="nucleotide sequence ID" value="NZ_RBDX01000001.1"/>
</dbReference>
<accession>A0A3A9WHI6</accession>
<comment type="caution">
    <text evidence="11">The sequence shown here is derived from an EMBL/GenBank/DDBJ whole genome shotgun (WGS) entry which is preliminary data.</text>
</comment>
<evidence type="ECO:0000256" key="8">
    <source>
        <dbReference type="RuleBase" id="RU363032"/>
    </source>
</evidence>
<keyword evidence="6 8" id="KW-1133">Transmembrane helix</keyword>
<dbReference type="EMBL" id="RBDX01000001">
    <property type="protein sequence ID" value="RKN12488.1"/>
    <property type="molecule type" value="Genomic_DNA"/>
</dbReference>
<dbReference type="InterPro" id="IPR035906">
    <property type="entry name" value="MetI-like_sf"/>
</dbReference>
<dbReference type="FunFam" id="1.10.3720.10:FF:000006">
    <property type="entry name" value="Glutamate/aspartate ABC transporter, permease protein GltK"/>
    <property type="match status" value="1"/>
</dbReference>
<dbReference type="GO" id="GO:0022857">
    <property type="term" value="F:transmembrane transporter activity"/>
    <property type="evidence" value="ECO:0007669"/>
    <property type="project" value="InterPro"/>
</dbReference>
<dbReference type="Gene3D" id="1.10.3720.10">
    <property type="entry name" value="MetI-like"/>
    <property type="match status" value="1"/>
</dbReference>
<feature type="region of interest" description="Disordered" evidence="9">
    <location>
        <begin position="278"/>
        <end position="304"/>
    </location>
</feature>
<name>A0A3A9WHI6_9ACTN</name>
<organism evidence="11 14">
    <name type="scientific">Streptomyces radicis</name>
    <dbReference type="NCBI Taxonomy" id="1750517"/>
    <lineage>
        <taxon>Bacteria</taxon>
        <taxon>Bacillati</taxon>
        <taxon>Actinomycetota</taxon>
        <taxon>Actinomycetes</taxon>
        <taxon>Kitasatosporales</taxon>
        <taxon>Streptomycetaceae</taxon>
        <taxon>Streptomyces</taxon>
    </lineage>
</organism>
<protein>
    <submittedName>
        <fullName evidence="11">Amino acid ABC transporter permease</fullName>
    </submittedName>
</protein>
<sequence>MYGNDAAAALGLRPVRRRHWGRWASAVIIVLLLAAVVRAFATGAIEWDVVGEYLTADMILEGLANTAVITAAAMLLGVLVGILIAVLRLSANPVANAVAAGYVWFFRGVPVLLQLLIWYNLALVFPSIGVPGLWEGSTVEVMTPFMATLLGLGLHQSAYTAEIVRGGILAVDRGQTEAALSLALPSGAVFGRIVLPQAMRVIIPPLGNEFISTLKTSSLAAVVTYGELLQSAQLVYYRNNRVIELLIVVAVWYLAVVSVLAIGQYAVERRYGRGFTPTRDASGPGVRGRARGGVRARKTMGSEA</sequence>
<dbReference type="Proteomes" id="UP000268652">
    <property type="component" value="Unassembled WGS sequence"/>
</dbReference>
<evidence type="ECO:0000313" key="11">
    <source>
        <dbReference type="EMBL" id="RKN12488.1"/>
    </source>
</evidence>
<evidence type="ECO:0000313" key="13">
    <source>
        <dbReference type="Proteomes" id="UP000268652"/>
    </source>
</evidence>
<dbReference type="PANTHER" id="PTHR30614:SF0">
    <property type="entry name" value="L-CYSTINE TRANSPORT SYSTEM PERMEASE PROTEIN TCYL"/>
    <property type="match status" value="1"/>
</dbReference>
<dbReference type="AlphaFoldDB" id="A0A3A9WHI6"/>
<feature type="transmembrane region" description="Helical" evidence="8">
    <location>
        <begin position="99"/>
        <end position="119"/>
    </location>
</feature>
<keyword evidence="13" id="KW-1185">Reference proteome</keyword>
<keyword evidence="2 8" id="KW-0813">Transport</keyword>
<comment type="similarity">
    <text evidence="8">Belongs to the binding-protein-dependent transport system permease family.</text>
</comment>
<evidence type="ECO:0000313" key="12">
    <source>
        <dbReference type="EMBL" id="RKN27744.1"/>
    </source>
</evidence>
<keyword evidence="4 8" id="KW-0812">Transmembrane</keyword>
<feature type="compositionally biased region" description="Basic residues" evidence="9">
    <location>
        <begin position="288"/>
        <end position="298"/>
    </location>
</feature>
<feature type="transmembrane region" description="Helical" evidence="8">
    <location>
        <begin position="65"/>
        <end position="87"/>
    </location>
</feature>
<keyword evidence="5" id="KW-0029">Amino-acid transport</keyword>
<evidence type="ECO:0000256" key="3">
    <source>
        <dbReference type="ARBA" id="ARBA00022475"/>
    </source>
</evidence>
<evidence type="ECO:0000256" key="2">
    <source>
        <dbReference type="ARBA" id="ARBA00022448"/>
    </source>
</evidence>
<feature type="domain" description="ABC transmembrane type-1" evidence="10">
    <location>
        <begin position="63"/>
        <end position="264"/>
    </location>
</feature>
<evidence type="ECO:0000256" key="1">
    <source>
        <dbReference type="ARBA" id="ARBA00004651"/>
    </source>
</evidence>
<dbReference type="OrthoDB" id="92598at2"/>
<dbReference type="InterPro" id="IPR010065">
    <property type="entry name" value="AA_ABC_transptr_permease_3TM"/>
</dbReference>
<proteinExistence type="inferred from homology"/>
<dbReference type="Proteomes" id="UP000275024">
    <property type="component" value="Unassembled WGS sequence"/>
</dbReference>
<evidence type="ECO:0000256" key="6">
    <source>
        <dbReference type="ARBA" id="ARBA00022989"/>
    </source>
</evidence>
<evidence type="ECO:0000256" key="5">
    <source>
        <dbReference type="ARBA" id="ARBA00022970"/>
    </source>
</evidence>
<evidence type="ECO:0000259" key="10">
    <source>
        <dbReference type="PROSITE" id="PS50928"/>
    </source>
</evidence>
<dbReference type="InterPro" id="IPR000515">
    <property type="entry name" value="MetI-like"/>
</dbReference>
<dbReference type="PANTHER" id="PTHR30614">
    <property type="entry name" value="MEMBRANE COMPONENT OF AMINO ACID ABC TRANSPORTER"/>
    <property type="match status" value="1"/>
</dbReference>
<evidence type="ECO:0000256" key="7">
    <source>
        <dbReference type="ARBA" id="ARBA00023136"/>
    </source>
</evidence>
<dbReference type="NCBIfam" id="TIGR01726">
    <property type="entry name" value="HEQRo_perm_3TM"/>
    <property type="match status" value="1"/>
</dbReference>
<dbReference type="InterPro" id="IPR043429">
    <property type="entry name" value="ArtM/GltK/GlnP/TcyL/YhdX-like"/>
</dbReference>
<gene>
    <name evidence="12" type="ORF">D7318_02360</name>
    <name evidence="11" type="ORF">D7319_00530</name>
</gene>
<dbReference type="Pfam" id="PF00528">
    <property type="entry name" value="BPD_transp_1"/>
    <property type="match status" value="1"/>
</dbReference>
<dbReference type="GO" id="GO:0006865">
    <property type="term" value="P:amino acid transport"/>
    <property type="evidence" value="ECO:0007669"/>
    <property type="project" value="UniProtKB-KW"/>
</dbReference>
<dbReference type="GO" id="GO:0043190">
    <property type="term" value="C:ATP-binding cassette (ABC) transporter complex"/>
    <property type="evidence" value="ECO:0007669"/>
    <property type="project" value="InterPro"/>
</dbReference>
<keyword evidence="7 8" id="KW-0472">Membrane</keyword>
<dbReference type="PROSITE" id="PS50928">
    <property type="entry name" value="ABC_TM1"/>
    <property type="match status" value="1"/>
</dbReference>
<comment type="subcellular location">
    <subcellularLocation>
        <location evidence="1 8">Cell membrane</location>
        <topology evidence="1 8">Multi-pass membrane protein</topology>
    </subcellularLocation>
</comment>
<dbReference type="SUPFAM" id="SSF161098">
    <property type="entry name" value="MetI-like"/>
    <property type="match status" value="1"/>
</dbReference>
<evidence type="ECO:0000256" key="9">
    <source>
        <dbReference type="SAM" id="MobiDB-lite"/>
    </source>
</evidence>